<gene>
    <name evidence="2" type="ORF">COLO4_21289</name>
</gene>
<name>A0A1R3IUA1_9ROSI</name>
<proteinExistence type="predicted"/>
<dbReference type="PANTHER" id="PTHR38223">
    <property type="match status" value="1"/>
</dbReference>
<sequence>MAGLQYNFFPTDFFYPRPAQSKPGDAASSTALTLQTQKQKRDINGDESRQQQQPGNMGQKGNNKTSVSMRRQGEKLGRDHIIYMQKQGKQVKLPHNSLSWLILIPEELSDSSN</sequence>
<comment type="caution">
    <text evidence="2">The sequence shown here is derived from an EMBL/GenBank/DDBJ whole genome shotgun (WGS) entry which is preliminary data.</text>
</comment>
<organism evidence="2 3">
    <name type="scientific">Corchorus olitorius</name>
    <dbReference type="NCBI Taxonomy" id="93759"/>
    <lineage>
        <taxon>Eukaryota</taxon>
        <taxon>Viridiplantae</taxon>
        <taxon>Streptophyta</taxon>
        <taxon>Embryophyta</taxon>
        <taxon>Tracheophyta</taxon>
        <taxon>Spermatophyta</taxon>
        <taxon>Magnoliopsida</taxon>
        <taxon>eudicotyledons</taxon>
        <taxon>Gunneridae</taxon>
        <taxon>Pentapetalae</taxon>
        <taxon>rosids</taxon>
        <taxon>malvids</taxon>
        <taxon>Malvales</taxon>
        <taxon>Malvaceae</taxon>
        <taxon>Grewioideae</taxon>
        <taxon>Apeibeae</taxon>
        <taxon>Corchorus</taxon>
    </lineage>
</organism>
<dbReference type="OrthoDB" id="841242at2759"/>
<feature type="compositionally biased region" description="Polar residues" evidence="1">
    <location>
        <begin position="50"/>
        <end position="69"/>
    </location>
</feature>
<protein>
    <submittedName>
        <fullName evidence="2">Uncharacterized protein</fullName>
    </submittedName>
</protein>
<dbReference type="AlphaFoldDB" id="A0A1R3IUA1"/>
<feature type="region of interest" description="Disordered" evidence="1">
    <location>
        <begin position="15"/>
        <end position="78"/>
    </location>
</feature>
<dbReference type="Proteomes" id="UP000187203">
    <property type="component" value="Unassembled WGS sequence"/>
</dbReference>
<keyword evidence="3" id="KW-1185">Reference proteome</keyword>
<reference evidence="3" key="1">
    <citation type="submission" date="2013-09" db="EMBL/GenBank/DDBJ databases">
        <title>Corchorus olitorius genome sequencing.</title>
        <authorList>
            <person name="Alam M."/>
            <person name="Haque M.S."/>
            <person name="Islam M.S."/>
            <person name="Emdad E.M."/>
            <person name="Islam M.M."/>
            <person name="Ahmed B."/>
            <person name="Halim A."/>
            <person name="Hossen Q.M.M."/>
            <person name="Hossain M.Z."/>
            <person name="Ahmed R."/>
            <person name="Khan M.M."/>
            <person name="Islam R."/>
            <person name="Rashid M.M."/>
            <person name="Khan S.A."/>
            <person name="Rahman M.S."/>
            <person name="Alam M."/>
            <person name="Yahiya A.S."/>
            <person name="Khan M.S."/>
            <person name="Azam M.S."/>
            <person name="Haque T."/>
            <person name="Lashkar M.Z.H."/>
            <person name="Akhand A.I."/>
            <person name="Morshed G."/>
            <person name="Roy S."/>
            <person name="Uddin K.S."/>
            <person name="Rabeya T."/>
            <person name="Hossain A.S."/>
            <person name="Chowdhury A."/>
            <person name="Snigdha A.R."/>
            <person name="Mortoza M.S."/>
            <person name="Matin S.A."/>
            <person name="Hoque S.M.E."/>
            <person name="Islam M.K."/>
            <person name="Roy D.K."/>
            <person name="Haider R."/>
            <person name="Moosa M.M."/>
            <person name="Elias S.M."/>
            <person name="Hasan A.M."/>
            <person name="Jahan S."/>
            <person name="Shafiuddin M."/>
            <person name="Mahmood N."/>
            <person name="Shommy N.S."/>
        </authorList>
    </citation>
    <scope>NUCLEOTIDE SEQUENCE [LARGE SCALE GENOMIC DNA]</scope>
    <source>
        <strain evidence="3">cv. O-4</strain>
    </source>
</reference>
<evidence type="ECO:0000313" key="3">
    <source>
        <dbReference type="Proteomes" id="UP000187203"/>
    </source>
</evidence>
<feature type="compositionally biased region" description="Basic and acidic residues" evidence="1">
    <location>
        <begin position="39"/>
        <end position="49"/>
    </location>
</feature>
<dbReference type="PANTHER" id="PTHR38223:SF4">
    <property type="match status" value="1"/>
</dbReference>
<evidence type="ECO:0000256" key="1">
    <source>
        <dbReference type="SAM" id="MobiDB-lite"/>
    </source>
</evidence>
<accession>A0A1R3IUA1</accession>
<dbReference type="EMBL" id="AWUE01017621">
    <property type="protein sequence ID" value="OMO86159.1"/>
    <property type="molecule type" value="Genomic_DNA"/>
</dbReference>
<evidence type="ECO:0000313" key="2">
    <source>
        <dbReference type="EMBL" id="OMO86159.1"/>
    </source>
</evidence>
<feature type="compositionally biased region" description="Polar residues" evidence="1">
    <location>
        <begin position="27"/>
        <end position="37"/>
    </location>
</feature>